<accession>A0A7K0DAR1</accession>
<dbReference type="AlphaFoldDB" id="A0A7K0DAR1"/>
<evidence type="ECO:0000256" key="2">
    <source>
        <dbReference type="ARBA" id="ARBA00023125"/>
    </source>
</evidence>
<keyword evidence="3" id="KW-0804">Transcription</keyword>
<dbReference type="OrthoDB" id="3173376at2"/>
<dbReference type="PANTHER" id="PTHR30055:SF234">
    <property type="entry name" value="HTH-TYPE TRANSCRIPTIONAL REGULATOR BETI"/>
    <property type="match status" value="1"/>
</dbReference>
<dbReference type="GO" id="GO:0000976">
    <property type="term" value="F:transcription cis-regulatory region binding"/>
    <property type="evidence" value="ECO:0007669"/>
    <property type="project" value="TreeGrafter"/>
</dbReference>
<dbReference type="Gene3D" id="1.10.357.10">
    <property type="entry name" value="Tetracycline Repressor, domain 2"/>
    <property type="match status" value="1"/>
</dbReference>
<dbReference type="SUPFAM" id="SSF48498">
    <property type="entry name" value="Tetracyclin repressor-like, C-terminal domain"/>
    <property type="match status" value="1"/>
</dbReference>
<dbReference type="InterPro" id="IPR050109">
    <property type="entry name" value="HTH-type_TetR-like_transc_reg"/>
</dbReference>
<evidence type="ECO:0000313" key="6">
    <source>
        <dbReference type="EMBL" id="MQY21964.1"/>
    </source>
</evidence>
<evidence type="ECO:0000256" key="3">
    <source>
        <dbReference type="ARBA" id="ARBA00023163"/>
    </source>
</evidence>
<dbReference type="RefSeq" id="WP_153413116.1">
    <property type="nucleotide sequence ID" value="NZ_WEGK01000011.1"/>
</dbReference>
<proteinExistence type="predicted"/>
<dbReference type="Pfam" id="PF00440">
    <property type="entry name" value="TetR_N"/>
    <property type="match status" value="1"/>
</dbReference>
<keyword evidence="7" id="KW-1185">Reference proteome</keyword>
<evidence type="ECO:0000313" key="7">
    <source>
        <dbReference type="Proteomes" id="UP000438448"/>
    </source>
</evidence>
<comment type="caution">
    <text evidence="6">The sequence shown here is derived from an EMBL/GenBank/DDBJ whole genome shotgun (WGS) entry which is preliminary data.</text>
</comment>
<feature type="domain" description="HTH tetR-type" evidence="5">
    <location>
        <begin position="9"/>
        <end position="69"/>
    </location>
</feature>
<dbReference type="EMBL" id="WEGK01000011">
    <property type="protein sequence ID" value="MQY21964.1"/>
    <property type="molecule type" value="Genomic_DNA"/>
</dbReference>
<evidence type="ECO:0000259" key="5">
    <source>
        <dbReference type="PROSITE" id="PS50977"/>
    </source>
</evidence>
<dbReference type="InterPro" id="IPR009057">
    <property type="entry name" value="Homeodomain-like_sf"/>
</dbReference>
<dbReference type="GO" id="GO:0003700">
    <property type="term" value="F:DNA-binding transcription factor activity"/>
    <property type="evidence" value="ECO:0007669"/>
    <property type="project" value="TreeGrafter"/>
</dbReference>
<gene>
    <name evidence="6" type="ORF">NRB20_50770</name>
</gene>
<dbReference type="PANTHER" id="PTHR30055">
    <property type="entry name" value="HTH-TYPE TRANSCRIPTIONAL REGULATOR RUTR"/>
    <property type="match status" value="1"/>
</dbReference>
<evidence type="ECO:0000256" key="4">
    <source>
        <dbReference type="PROSITE-ProRule" id="PRU00335"/>
    </source>
</evidence>
<organism evidence="6 7">
    <name type="scientific">Nocardia macrotermitis</name>
    <dbReference type="NCBI Taxonomy" id="2585198"/>
    <lineage>
        <taxon>Bacteria</taxon>
        <taxon>Bacillati</taxon>
        <taxon>Actinomycetota</taxon>
        <taxon>Actinomycetes</taxon>
        <taxon>Mycobacteriales</taxon>
        <taxon>Nocardiaceae</taxon>
        <taxon>Nocardia</taxon>
    </lineage>
</organism>
<dbReference type="InterPro" id="IPR036271">
    <property type="entry name" value="Tet_transcr_reg_TetR-rel_C_sf"/>
</dbReference>
<dbReference type="PROSITE" id="PS50977">
    <property type="entry name" value="HTH_TETR_2"/>
    <property type="match status" value="1"/>
</dbReference>
<reference evidence="6 7" key="1">
    <citation type="submission" date="2019-10" db="EMBL/GenBank/DDBJ databases">
        <title>Nocardia macrotermitis sp. nov. and Nocardia aurantia sp. nov., isolated from the gut of fungus growing-termite Macrotermes natalensis.</title>
        <authorList>
            <person name="Benndorf R."/>
            <person name="Schwitalla J."/>
            <person name="Martin K."/>
            <person name="De Beer W."/>
            <person name="Kaster A.-K."/>
            <person name="Vollmers J."/>
            <person name="Poulsen M."/>
            <person name="Beemelmanns C."/>
        </authorList>
    </citation>
    <scope>NUCLEOTIDE SEQUENCE [LARGE SCALE GENOMIC DNA]</scope>
    <source>
        <strain evidence="6 7">RB20</strain>
    </source>
</reference>
<feature type="DNA-binding region" description="H-T-H motif" evidence="4">
    <location>
        <begin position="32"/>
        <end position="51"/>
    </location>
</feature>
<sequence length="194" mass="21023">MSDHAYHHGNLRSVLLAEAERTLRDEGIDQLSLRELARRAGVSSAAPRRHFPDRQALLDALAGVGFDRLAEELAAAIDRGGDDYPARLRAAAIAYIRFATRDGALMDLMFAAKTRAGHSIPEEGPTRLFTTTGELIAEGRRVGALPPGDLDRLRLLLIATLQGIATLITSGRAPAELADPLATDAVDLFLREHR</sequence>
<dbReference type="SUPFAM" id="SSF46689">
    <property type="entry name" value="Homeodomain-like"/>
    <property type="match status" value="1"/>
</dbReference>
<name>A0A7K0DAR1_9NOCA</name>
<protein>
    <recommendedName>
        <fullName evidence="5">HTH tetR-type domain-containing protein</fullName>
    </recommendedName>
</protein>
<evidence type="ECO:0000256" key="1">
    <source>
        <dbReference type="ARBA" id="ARBA00023015"/>
    </source>
</evidence>
<dbReference type="InterPro" id="IPR001647">
    <property type="entry name" value="HTH_TetR"/>
</dbReference>
<dbReference type="Proteomes" id="UP000438448">
    <property type="component" value="Unassembled WGS sequence"/>
</dbReference>
<keyword evidence="2 4" id="KW-0238">DNA-binding</keyword>
<keyword evidence="1" id="KW-0805">Transcription regulation</keyword>